<dbReference type="EMBL" id="LR746274">
    <property type="protein sequence ID" value="CAA7404388.1"/>
    <property type="molecule type" value="Genomic_DNA"/>
</dbReference>
<reference evidence="2" key="1">
    <citation type="submission" date="2020-02" db="EMBL/GenBank/DDBJ databases">
        <authorList>
            <person name="Scholz U."/>
            <person name="Mascher M."/>
            <person name="Fiebig A."/>
        </authorList>
    </citation>
    <scope>NUCLEOTIDE SEQUENCE</scope>
</reference>
<dbReference type="Proteomes" id="UP000663760">
    <property type="component" value="Chromosome 11"/>
</dbReference>
<gene>
    <name evidence="2" type="ORF">SI8410_11015066</name>
</gene>
<keyword evidence="3" id="KW-1185">Reference proteome</keyword>
<feature type="compositionally biased region" description="Acidic residues" evidence="1">
    <location>
        <begin position="115"/>
        <end position="124"/>
    </location>
</feature>
<name>A0A7I8L4T5_SPIIN</name>
<evidence type="ECO:0000313" key="3">
    <source>
        <dbReference type="Proteomes" id="UP000663760"/>
    </source>
</evidence>
<proteinExistence type="predicted"/>
<feature type="compositionally biased region" description="Basic and acidic residues" evidence="1">
    <location>
        <begin position="16"/>
        <end position="27"/>
    </location>
</feature>
<dbReference type="OrthoDB" id="1745805at2759"/>
<accession>A0A7I8L4T5</accession>
<evidence type="ECO:0000256" key="1">
    <source>
        <dbReference type="SAM" id="MobiDB-lite"/>
    </source>
</evidence>
<feature type="region of interest" description="Disordered" evidence="1">
    <location>
        <begin position="1"/>
        <end position="33"/>
    </location>
</feature>
<sequence>MSSAAGDWARGSSHSESGKLRTAERPRRASAATSWARAAISGVGKVPSQWRFSLRGSLTSQTHLPPLRSLTPRYTGWRVSLNFFLPARRFSVLPDDDDGDDDEAEMCGGGAASEEKEDDDDESEGEHPESM</sequence>
<dbReference type="AlphaFoldDB" id="A0A7I8L4T5"/>
<organism evidence="2 3">
    <name type="scientific">Spirodela intermedia</name>
    <name type="common">Intermediate duckweed</name>
    <dbReference type="NCBI Taxonomy" id="51605"/>
    <lineage>
        <taxon>Eukaryota</taxon>
        <taxon>Viridiplantae</taxon>
        <taxon>Streptophyta</taxon>
        <taxon>Embryophyta</taxon>
        <taxon>Tracheophyta</taxon>
        <taxon>Spermatophyta</taxon>
        <taxon>Magnoliopsida</taxon>
        <taxon>Liliopsida</taxon>
        <taxon>Araceae</taxon>
        <taxon>Lemnoideae</taxon>
        <taxon>Spirodela</taxon>
    </lineage>
</organism>
<protein>
    <submittedName>
        <fullName evidence="2">Uncharacterized protein</fullName>
    </submittedName>
</protein>
<feature type="compositionally biased region" description="Acidic residues" evidence="1">
    <location>
        <begin position="94"/>
        <end position="105"/>
    </location>
</feature>
<feature type="region of interest" description="Disordered" evidence="1">
    <location>
        <begin position="92"/>
        <end position="131"/>
    </location>
</feature>
<evidence type="ECO:0000313" key="2">
    <source>
        <dbReference type="EMBL" id="CAA7404388.1"/>
    </source>
</evidence>